<dbReference type="OrthoDB" id="9782004at2"/>
<dbReference type="PROSITE" id="PS50928">
    <property type="entry name" value="ABC_TM1"/>
    <property type="match status" value="1"/>
</dbReference>
<organism evidence="10 11">
    <name type="scientific">Paenibacillus algicola</name>
    <dbReference type="NCBI Taxonomy" id="2565926"/>
    <lineage>
        <taxon>Bacteria</taxon>
        <taxon>Bacillati</taxon>
        <taxon>Bacillota</taxon>
        <taxon>Bacilli</taxon>
        <taxon>Bacillales</taxon>
        <taxon>Paenibacillaceae</taxon>
        <taxon>Paenibacillus</taxon>
    </lineage>
</organism>
<feature type="transmembrane region" description="Helical" evidence="8">
    <location>
        <begin position="237"/>
        <end position="259"/>
    </location>
</feature>
<dbReference type="Pfam" id="PF00528">
    <property type="entry name" value="BPD_transp_1"/>
    <property type="match status" value="1"/>
</dbReference>
<dbReference type="GO" id="GO:0055085">
    <property type="term" value="P:transmembrane transport"/>
    <property type="evidence" value="ECO:0007669"/>
    <property type="project" value="InterPro"/>
</dbReference>
<reference evidence="10 11" key="1">
    <citation type="submission" date="2019-05" db="EMBL/GenBank/DDBJ databases">
        <authorList>
            <person name="Chen C."/>
        </authorList>
    </citation>
    <scope>NUCLEOTIDE SEQUENCE [LARGE SCALE GENOMIC DNA]</scope>
    <source>
        <strain evidence="10 11">HB172198</strain>
    </source>
</reference>
<feature type="transmembrane region" description="Helical" evidence="8">
    <location>
        <begin position="108"/>
        <end position="132"/>
    </location>
</feature>
<dbReference type="InterPro" id="IPR000515">
    <property type="entry name" value="MetI-like"/>
</dbReference>
<accession>A0A4P8XKM7</accession>
<dbReference type="KEGG" id="palo:E6C60_2255"/>
<evidence type="ECO:0000256" key="7">
    <source>
        <dbReference type="ARBA" id="ARBA00023136"/>
    </source>
</evidence>
<keyword evidence="5 8" id="KW-0812">Transmembrane</keyword>
<evidence type="ECO:0000256" key="1">
    <source>
        <dbReference type="ARBA" id="ARBA00004429"/>
    </source>
</evidence>
<evidence type="ECO:0000256" key="4">
    <source>
        <dbReference type="ARBA" id="ARBA00022519"/>
    </source>
</evidence>
<dbReference type="Proteomes" id="UP000300879">
    <property type="component" value="Chromosome"/>
</dbReference>
<keyword evidence="3" id="KW-1003">Cell membrane</keyword>
<dbReference type="PANTHER" id="PTHR43357:SF4">
    <property type="entry name" value="INNER MEMBRANE ABC TRANSPORTER PERMEASE PROTEIN YDCV"/>
    <property type="match status" value="1"/>
</dbReference>
<keyword evidence="4" id="KW-0997">Cell inner membrane</keyword>
<keyword evidence="11" id="KW-1185">Reference proteome</keyword>
<feature type="transmembrane region" description="Helical" evidence="8">
    <location>
        <begin position="15"/>
        <end position="38"/>
    </location>
</feature>
<proteinExistence type="inferred from homology"/>
<keyword evidence="2 8" id="KW-0813">Transport</keyword>
<evidence type="ECO:0000259" key="9">
    <source>
        <dbReference type="PROSITE" id="PS50928"/>
    </source>
</evidence>
<comment type="similarity">
    <text evidence="8">Belongs to the binding-protein-dependent transport system permease family.</text>
</comment>
<protein>
    <recommendedName>
        <fullName evidence="9">ABC transmembrane type-1 domain-containing protein</fullName>
    </recommendedName>
</protein>
<dbReference type="PANTHER" id="PTHR43357">
    <property type="entry name" value="INNER MEMBRANE ABC TRANSPORTER PERMEASE PROTEIN YDCV"/>
    <property type="match status" value="1"/>
</dbReference>
<feature type="transmembrane region" description="Helical" evidence="8">
    <location>
        <begin position="138"/>
        <end position="161"/>
    </location>
</feature>
<evidence type="ECO:0000256" key="6">
    <source>
        <dbReference type="ARBA" id="ARBA00022989"/>
    </source>
</evidence>
<dbReference type="EMBL" id="CP040396">
    <property type="protein sequence ID" value="QCT02968.1"/>
    <property type="molecule type" value="Genomic_DNA"/>
</dbReference>
<sequence>MNIIRYSSLKQRSGYAGVFLLLLAVFILPFVPLLIWSFSLQWRFPELLPVFSLRAWSYVFSSHSQVWTSILNSLGLAAATSVISQLVAYPAARALGLYIQRGNRWIRLALIAPILIPGIAIAVGVHVFFLQIGLSDSWLGVLLAHLIPAAPYSIYLLYGFYAGYDSGYEKQLRLLGATRWQSFVQAELPLLKPVLTLSILFSFLNSWSQYLFTLFIGGGSLITLPMLLFSTLSSGDYSLMGALSMVFVIPALLVVIYSARETQVDQFAEKGEAA</sequence>
<dbReference type="Gene3D" id="1.10.3720.10">
    <property type="entry name" value="MetI-like"/>
    <property type="match status" value="1"/>
</dbReference>
<evidence type="ECO:0000313" key="11">
    <source>
        <dbReference type="Proteomes" id="UP000300879"/>
    </source>
</evidence>
<dbReference type="AlphaFoldDB" id="A0A4P8XKM7"/>
<evidence type="ECO:0000256" key="3">
    <source>
        <dbReference type="ARBA" id="ARBA00022475"/>
    </source>
</evidence>
<keyword evidence="7 8" id="KW-0472">Membrane</keyword>
<evidence type="ECO:0000256" key="5">
    <source>
        <dbReference type="ARBA" id="ARBA00022692"/>
    </source>
</evidence>
<feature type="domain" description="ABC transmembrane type-1" evidence="9">
    <location>
        <begin position="70"/>
        <end position="258"/>
    </location>
</feature>
<evidence type="ECO:0000256" key="8">
    <source>
        <dbReference type="RuleBase" id="RU363032"/>
    </source>
</evidence>
<dbReference type="RefSeq" id="WP_138225912.1">
    <property type="nucleotide sequence ID" value="NZ_CP040396.1"/>
</dbReference>
<feature type="transmembrane region" description="Helical" evidence="8">
    <location>
        <begin position="210"/>
        <end position="230"/>
    </location>
</feature>
<comment type="subcellular location">
    <subcellularLocation>
        <location evidence="1">Cell inner membrane</location>
        <topology evidence="1">Multi-pass membrane protein</topology>
    </subcellularLocation>
    <subcellularLocation>
        <location evidence="8">Cell membrane</location>
        <topology evidence="8">Multi-pass membrane protein</topology>
    </subcellularLocation>
</comment>
<dbReference type="GO" id="GO:0005886">
    <property type="term" value="C:plasma membrane"/>
    <property type="evidence" value="ECO:0007669"/>
    <property type="project" value="UniProtKB-SubCell"/>
</dbReference>
<evidence type="ECO:0000313" key="10">
    <source>
        <dbReference type="EMBL" id="QCT02968.1"/>
    </source>
</evidence>
<feature type="transmembrane region" description="Helical" evidence="8">
    <location>
        <begin position="66"/>
        <end position="87"/>
    </location>
</feature>
<name>A0A4P8XKM7_9BACL</name>
<evidence type="ECO:0000256" key="2">
    <source>
        <dbReference type="ARBA" id="ARBA00022448"/>
    </source>
</evidence>
<dbReference type="CDD" id="cd06261">
    <property type="entry name" value="TM_PBP2"/>
    <property type="match status" value="1"/>
</dbReference>
<dbReference type="InterPro" id="IPR035906">
    <property type="entry name" value="MetI-like_sf"/>
</dbReference>
<keyword evidence="6 8" id="KW-1133">Transmembrane helix</keyword>
<gene>
    <name evidence="10" type="ORF">E6C60_2255</name>
</gene>
<dbReference type="SUPFAM" id="SSF161098">
    <property type="entry name" value="MetI-like"/>
    <property type="match status" value="1"/>
</dbReference>